<dbReference type="PROSITE" id="PS51767">
    <property type="entry name" value="PEPTIDASE_A1"/>
    <property type="match status" value="1"/>
</dbReference>
<evidence type="ECO:0000256" key="2">
    <source>
        <dbReference type="ARBA" id="ARBA00022670"/>
    </source>
</evidence>
<dbReference type="GO" id="GO:0006508">
    <property type="term" value="P:proteolysis"/>
    <property type="evidence" value="ECO:0007669"/>
    <property type="project" value="UniProtKB-KW"/>
</dbReference>
<keyword evidence="6" id="KW-1185">Reference proteome</keyword>
<dbReference type="PANTHER" id="PTHR47967">
    <property type="entry name" value="OS07G0603500 PROTEIN-RELATED"/>
    <property type="match status" value="1"/>
</dbReference>
<dbReference type="InterPro" id="IPR032861">
    <property type="entry name" value="TAXi_N"/>
</dbReference>
<evidence type="ECO:0000256" key="3">
    <source>
        <dbReference type="ARBA" id="ARBA00022801"/>
    </source>
</evidence>
<comment type="similarity">
    <text evidence="1">Belongs to the peptidase A1 family.</text>
</comment>
<dbReference type="EMBL" id="JBDFQZ010000004">
    <property type="protein sequence ID" value="KAK9734229.1"/>
    <property type="molecule type" value="Genomic_DNA"/>
</dbReference>
<dbReference type="InterPro" id="IPR051708">
    <property type="entry name" value="Plant_Aspart_Prot_A1"/>
</dbReference>
<evidence type="ECO:0000313" key="5">
    <source>
        <dbReference type="EMBL" id="KAK9734229.1"/>
    </source>
</evidence>
<dbReference type="InterPro" id="IPR032799">
    <property type="entry name" value="TAXi_C"/>
</dbReference>
<organism evidence="5 6">
    <name type="scientific">Saponaria officinalis</name>
    <name type="common">Common soapwort</name>
    <name type="synonym">Lychnis saponaria</name>
    <dbReference type="NCBI Taxonomy" id="3572"/>
    <lineage>
        <taxon>Eukaryota</taxon>
        <taxon>Viridiplantae</taxon>
        <taxon>Streptophyta</taxon>
        <taxon>Embryophyta</taxon>
        <taxon>Tracheophyta</taxon>
        <taxon>Spermatophyta</taxon>
        <taxon>Magnoliopsida</taxon>
        <taxon>eudicotyledons</taxon>
        <taxon>Gunneridae</taxon>
        <taxon>Pentapetalae</taxon>
        <taxon>Caryophyllales</taxon>
        <taxon>Caryophyllaceae</taxon>
        <taxon>Caryophylleae</taxon>
        <taxon>Saponaria</taxon>
    </lineage>
</organism>
<feature type="domain" description="Peptidase A1" evidence="4">
    <location>
        <begin position="1"/>
        <end position="244"/>
    </location>
</feature>
<dbReference type="Proteomes" id="UP001443914">
    <property type="component" value="Unassembled WGS sequence"/>
</dbReference>
<evidence type="ECO:0000313" key="6">
    <source>
        <dbReference type="Proteomes" id="UP001443914"/>
    </source>
</evidence>
<accession>A0AAW1LH22</accession>
<dbReference type="Gene3D" id="2.40.70.10">
    <property type="entry name" value="Acid Proteases"/>
    <property type="match status" value="2"/>
</dbReference>
<gene>
    <name evidence="5" type="ORF">RND81_04G124400</name>
</gene>
<keyword evidence="3" id="KW-0378">Hydrolase</keyword>
<comment type="caution">
    <text evidence="5">The sequence shown here is derived from an EMBL/GenBank/DDBJ whole genome shotgun (WGS) entry which is preliminary data.</text>
</comment>
<dbReference type="Pfam" id="PF14541">
    <property type="entry name" value="TAXi_C"/>
    <property type="match status" value="1"/>
</dbReference>
<dbReference type="GO" id="GO:0008233">
    <property type="term" value="F:peptidase activity"/>
    <property type="evidence" value="ECO:0007669"/>
    <property type="project" value="UniProtKB-KW"/>
</dbReference>
<proteinExistence type="inferred from homology"/>
<reference evidence="5" key="1">
    <citation type="submission" date="2024-03" db="EMBL/GenBank/DDBJ databases">
        <title>WGS assembly of Saponaria officinalis var. Norfolk2.</title>
        <authorList>
            <person name="Jenkins J."/>
            <person name="Shu S."/>
            <person name="Grimwood J."/>
            <person name="Barry K."/>
            <person name="Goodstein D."/>
            <person name="Schmutz J."/>
            <person name="Leebens-Mack J."/>
            <person name="Osbourn A."/>
        </authorList>
    </citation>
    <scope>NUCLEOTIDE SEQUENCE [LARGE SCALE GENOMIC DNA]</scope>
    <source>
        <strain evidence="5">JIC</strain>
    </source>
</reference>
<dbReference type="AlphaFoldDB" id="A0AAW1LH22"/>
<evidence type="ECO:0000259" key="4">
    <source>
        <dbReference type="PROSITE" id="PS51767"/>
    </source>
</evidence>
<evidence type="ECO:0000256" key="1">
    <source>
        <dbReference type="ARBA" id="ARBA00007447"/>
    </source>
</evidence>
<protein>
    <recommendedName>
        <fullName evidence="4">Peptidase A1 domain-containing protein</fullName>
    </recommendedName>
</protein>
<dbReference type="InterPro" id="IPR021109">
    <property type="entry name" value="Peptidase_aspartic_dom_sf"/>
</dbReference>
<name>A0AAW1LH22_SAPOF</name>
<dbReference type="Pfam" id="PF14543">
    <property type="entry name" value="TAXi_N"/>
    <property type="match status" value="1"/>
</dbReference>
<sequence>MTQLVVQSDQGDNNDNVLTGVLGMGRGQPSLLSQLGTRGNYQFSYCLQDTNNLASDMYMRFGDAIQRLPNMFSTPAYGGAPTHYYVSLIDISVNDKRLNLPQHLFETKLDKTGGVFDSGTLLTYLVPEAFDIVVDEVGAYVQNNNTFLRKSTNPEVSHLPCWEATSYTPDVHFPPLIFHFDGYEDMFIEPSKVMMKAPRRAHPLGLYCLTLRKVRPTDVNIIGSSYQVNQLLIFDVGNSHLSFIQVDCNLQA</sequence>
<dbReference type="SUPFAM" id="SSF50630">
    <property type="entry name" value="Acid proteases"/>
    <property type="match status" value="1"/>
</dbReference>
<keyword evidence="2" id="KW-0645">Protease</keyword>
<dbReference type="InterPro" id="IPR033121">
    <property type="entry name" value="PEPTIDASE_A1"/>
</dbReference>